<dbReference type="GO" id="GO:0005829">
    <property type="term" value="C:cytosol"/>
    <property type="evidence" value="ECO:0007669"/>
    <property type="project" value="TreeGrafter"/>
</dbReference>
<gene>
    <name evidence="4" type="ORF">BCL32_4846</name>
</gene>
<comment type="catalytic activity">
    <reaction evidence="1">
        <text>AMP + H2O = D-ribose 5-phosphate + adenine</text>
        <dbReference type="Rhea" id="RHEA:20129"/>
        <dbReference type="ChEBI" id="CHEBI:15377"/>
        <dbReference type="ChEBI" id="CHEBI:16708"/>
        <dbReference type="ChEBI" id="CHEBI:78346"/>
        <dbReference type="ChEBI" id="CHEBI:456215"/>
        <dbReference type="EC" id="3.2.2.4"/>
    </reaction>
</comment>
<dbReference type="PANTHER" id="PTHR31223">
    <property type="entry name" value="LOG FAMILY PROTEIN YJL055W"/>
    <property type="match status" value="1"/>
</dbReference>
<keyword evidence="3" id="KW-0378">Hydrolase</keyword>
<dbReference type="SUPFAM" id="SSF102405">
    <property type="entry name" value="MCP/YpsA-like"/>
    <property type="match status" value="1"/>
</dbReference>
<dbReference type="PANTHER" id="PTHR31223:SF70">
    <property type="entry name" value="LOG FAMILY PROTEIN YJL055W"/>
    <property type="match status" value="1"/>
</dbReference>
<comment type="similarity">
    <text evidence="2 3">Belongs to the LOG family.</text>
</comment>
<keyword evidence="3" id="KW-0203">Cytokinin biosynthesis</keyword>
<dbReference type="EMBL" id="VISO01000003">
    <property type="protein sequence ID" value="TVZ64587.1"/>
    <property type="molecule type" value="Genomic_DNA"/>
</dbReference>
<comment type="caution">
    <text evidence="4">The sequence shown here is derived from an EMBL/GenBank/DDBJ whole genome shotgun (WGS) entry which is preliminary data.</text>
</comment>
<dbReference type="Proteomes" id="UP000319824">
    <property type="component" value="Unassembled WGS sequence"/>
</dbReference>
<dbReference type="GO" id="GO:0008714">
    <property type="term" value="F:AMP nucleosidase activity"/>
    <property type="evidence" value="ECO:0007669"/>
    <property type="project" value="UniProtKB-EC"/>
</dbReference>
<protein>
    <recommendedName>
        <fullName evidence="3">Cytokinin riboside 5'-monophosphate phosphoribohydrolase</fullName>
        <ecNumber evidence="3">3.2.2.n1</ecNumber>
    </recommendedName>
</protein>
<reference evidence="4 5" key="1">
    <citation type="submission" date="2019-06" db="EMBL/GenBank/DDBJ databases">
        <title>Pac Bio to generate improved reference genome sequences for organisms with transposon mutant libraries (support for FEBA project).</title>
        <authorList>
            <person name="Blow M."/>
        </authorList>
    </citation>
    <scope>NUCLEOTIDE SEQUENCE [LARGE SCALE GENOMIC DNA]</scope>
    <source>
        <strain evidence="4 5">USDA 1844</strain>
    </source>
</reference>
<dbReference type="GO" id="GO:0009691">
    <property type="term" value="P:cytokinin biosynthetic process"/>
    <property type="evidence" value="ECO:0007669"/>
    <property type="project" value="UniProtKB-UniRule"/>
</dbReference>
<evidence type="ECO:0000256" key="2">
    <source>
        <dbReference type="ARBA" id="ARBA00006763"/>
    </source>
</evidence>
<accession>A0A559SQF3</accession>
<organism evidence="4 5">
    <name type="scientific">Rhizobium mongolense USDA 1844</name>
    <dbReference type="NCBI Taxonomy" id="1079460"/>
    <lineage>
        <taxon>Bacteria</taxon>
        <taxon>Pseudomonadati</taxon>
        <taxon>Pseudomonadota</taxon>
        <taxon>Alphaproteobacteria</taxon>
        <taxon>Hyphomicrobiales</taxon>
        <taxon>Rhizobiaceae</taxon>
        <taxon>Rhizobium/Agrobacterium group</taxon>
        <taxon>Rhizobium</taxon>
    </lineage>
</organism>
<dbReference type="EC" id="3.2.2.n1" evidence="3"/>
<dbReference type="InterPro" id="IPR005269">
    <property type="entry name" value="LOG"/>
</dbReference>
<sequence>MSDQSHSIQSICVYCGSRPGRDTAYMAAGRALGKEIAEYGLRLVYGGGTKGIMGAVASGVLSNGGQVTGIIPEFLIDMEATRHSLGQLNELIVTPDMHARKHLMFERSDAFVALPGGIGTLEEIVEIMTWAQLARHEKPMVFANIKGFWDPMMELMKHMTDEGFVHTAHRVQPLVIDDVSGIVPAIMAQAAELAADREGEDAVISKM</sequence>
<evidence type="ECO:0000313" key="4">
    <source>
        <dbReference type="EMBL" id="TVZ64587.1"/>
    </source>
</evidence>
<proteinExistence type="inferred from homology"/>
<dbReference type="AlphaFoldDB" id="A0A559SQF3"/>
<dbReference type="NCBIfam" id="TIGR00730">
    <property type="entry name" value="Rossman fold protein, TIGR00730 family"/>
    <property type="match status" value="1"/>
</dbReference>
<evidence type="ECO:0000256" key="1">
    <source>
        <dbReference type="ARBA" id="ARBA00000274"/>
    </source>
</evidence>
<evidence type="ECO:0000256" key="3">
    <source>
        <dbReference type="RuleBase" id="RU363015"/>
    </source>
</evidence>
<dbReference type="RefSeq" id="WP_028739564.1">
    <property type="nucleotide sequence ID" value="NZ_ATTQ01000005.1"/>
</dbReference>
<dbReference type="Pfam" id="PF03641">
    <property type="entry name" value="Lysine_decarbox"/>
    <property type="match status" value="1"/>
</dbReference>
<dbReference type="Gene3D" id="3.40.50.450">
    <property type="match status" value="1"/>
</dbReference>
<dbReference type="InterPro" id="IPR031100">
    <property type="entry name" value="LOG_fam"/>
</dbReference>
<evidence type="ECO:0000313" key="5">
    <source>
        <dbReference type="Proteomes" id="UP000319824"/>
    </source>
</evidence>
<name>A0A559SQF3_9HYPH</name>